<protein>
    <submittedName>
        <fullName evidence="2">Bacteriophage CI repressor</fullName>
    </submittedName>
</protein>
<dbReference type="PROSITE" id="PS50943">
    <property type="entry name" value="HTH_CROC1"/>
    <property type="match status" value="1"/>
</dbReference>
<feature type="domain" description="HTH cro/C1-type" evidence="1">
    <location>
        <begin position="68"/>
        <end position="108"/>
    </location>
</feature>
<accession>A0A7T8IPA4</accession>
<dbReference type="GO" id="GO:0003677">
    <property type="term" value="F:DNA binding"/>
    <property type="evidence" value="ECO:0007669"/>
    <property type="project" value="InterPro"/>
</dbReference>
<evidence type="ECO:0000313" key="2">
    <source>
        <dbReference type="EMBL" id="QQO83106.1"/>
    </source>
</evidence>
<dbReference type="Pfam" id="PF07022">
    <property type="entry name" value="Phage_CI_repr"/>
    <property type="match status" value="1"/>
</dbReference>
<dbReference type="GO" id="GO:0045892">
    <property type="term" value="P:negative regulation of DNA-templated transcription"/>
    <property type="evidence" value="ECO:0007669"/>
    <property type="project" value="InterPro"/>
</dbReference>
<reference evidence="2" key="1">
    <citation type="submission" date="2018-09" db="EMBL/GenBank/DDBJ databases">
        <title>Genome sequencing and analysis.</title>
        <authorList>
            <person name="Huang Y.-T."/>
        </authorList>
    </citation>
    <scope>NUCLEOTIDE SEQUENCE</scope>
    <source>
        <strain evidence="2">HIDE</strain>
    </source>
</reference>
<organism evidence="2">
    <name type="scientific">Shewanella algae</name>
    <dbReference type="NCBI Taxonomy" id="38313"/>
    <lineage>
        <taxon>Bacteria</taxon>
        <taxon>Pseudomonadati</taxon>
        <taxon>Pseudomonadota</taxon>
        <taxon>Gammaproteobacteria</taxon>
        <taxon>Alteromonadales</taxon>
        <taxon>Shewanellaceae</taxon>
        <taxon>Shewanella</taxon>
    </lineage>
</organism>
<evidence type="ECO:0000259" key="1">
    <source>
        <dbReference type="PROSITE" id="PS50943"/>
    </source>
</evidence>
<dbReference type="AlphaFoldDB" id="A0A7T8IPA4"/>
<dbReference type="Gene3D" id="2.10.109.10">
    <property type="entry name" value="Umud Fragment, subunit A"/>
    <property type="match status" value="1"/>
</dbReference>
<dbReference type="InterPro" id="IPR001387">
    <property type="entry name" value="Cro/C1-type_HTH"/>
</dbReference>
<dbReference type="CDD" id="cd00093">
    <property type="entry name" value="HTH_XRE"/>
    <property type="match status" value="1"/>
</dbReference>
<gene>
    <name evidence="2" type="ORF">D7032_07455</name>
</gene>
<dbReference type="Gene3D" id="1.10.260.40">
    <property type="entry name" value="lambda repressor-like DNA-binding domains"/>
    <property type="match status" value="1"/>
</dbReference>
<sequence>MCVWLPWWAVVNHDAFINLTEIVDQMTDYYKSKNAKYAIPIEKPVKCDGGKTLIERLIHLFQVRNRLELGDILGVTPGTLSTWTTRETTPFELLVRIHLATGVPMEYLCYGTGRSYSTEIDENEESFTVQEPAEAYRLPVLKVFVIENGKLIQRDQLRTDSAAYPAFGIEPTGNDFALLHNGRLYFVSSRETAITKGRYLFSVNDVYQVGELRQLPDGSTYYFDGDDRFPVNMEATTVHGKVVSVLESV</sequence>
<proteinExistence type="predicted"/>
<dbReference type="InterPro" id="IPR010982">
    <property type="entry name" value="Lambda_DNA-bd_dom_sf"/>
</dbReference>
<name>A0A7T8IPA4_9GAMM</name>
<dbReference type="EMBL" id="CP032664">
    <property type="protein sequence ID" value="QQO83106.1"/>
    <property type="molecule type" value="Genomic_DNA"/>
</dbReference>
<dbReference type="InterPro" id="IPR010744">
    <property type="entry name" value="Phage_CI_N"/>
</dbReference>